<evidence type="ECO:0000259" key="7">
    <source>
        <dbReference type="PROSITE" id="PS50811"/>
    </source>
</evidence>
<feature type="domain" description="WRKY" evidence="7">
    <location>
        <begin position="124"/>
        <end position="189"/>
    </location>
</feature>
<evidence type="ECO:0000256" key="4">
    <source>
        <dbReference type="ARBA" id="ARBA00023163"/>
    </source>
</evidence>
<accession>A0A0E0IE44</accession>
<reference evidence="8" key="1">
    <citation type="submission" date="2015-04" db="UniProtKB">
        <authorList>
            <consortium name="EnsemblPlants"/>
        </authorList>
    </citation>
    <scope>IDENTIFICATION</scope>
    <source>
        <strain evidence="8">SL10</strain>
    </source>
</reference>
<dbReference type="PROSITE" id="PS50811">
    <property type="entry name" value="WRKY"/>
    <property type="match status" value="1"/>
</dbReference>
<dbReference type="STRING" id="4536.A0A0E0IE44"/>
<dbReference type="HOGENOM" id="CLU_073202_4_1_1"/>
<dbReference type="eggNOG" id="ENOG502RXZS">
    <property type="taxonomic scope" value="Eukaryota"/>
</dbReference>
<reference evidence="8" key="2">
    <citation type="submission" date="2018-04" db="EMBL/GenBank/DDBJ databases">
        <title>OnivRS2 (Oryza nivara Reference Sequence Version 2).</title>
        <authorList>
            <person name="Zhang J."/>
            <person name="Kudrna D."/>
            <person name="Lee S."/>
            <person name="Talag J."/>
            <person name="Rajasekar S."/>
            <person name="Welchert J."/>
            <person name="Hsing Y.-I."/>
            <person name="Wing R.A."/>
        </authorList>
    </citation>
    <scope>NUCLEOTIDE SEQUENCE [LARGE SCALE GENOMIC DNA]</scope>
    <source>
        <strain evidence="8">SL10</strain>
    </source>
</reference>
<name>A0A0E0IE44_ORYNI</name>
<dbReference type="Proteomes" id="UP000006591">
    <property type="component" value="Chromosome 8"/>
</dbReference>
<evidence type="ECO:0000256" key="2">
    <source>
        <dbReference type="ARBA" id="ARBA00023015"/>
    </source>
</evidence>
<dbReference type="GO" id="GO:0005634">
    <property type="term" value="C:nucleus"/>
    <property type="evidence" value="ECO:0007669"/>
    <property type="project" value="UniProtKB-SubCell"/>
</dbReference>
<proteinExistence type="predicted"/>
<dbReference type="InterPro" id="IPR003657">
    <property type="entry name" value="WRKY_dom"/>
</dbReference>
<feature type="region of interest" description="Disordered" evidence="6">
    <location>
        <begin position="94"/>
        <end position="116"/>
    </location>
</feature>
<dbReference type="SUPFAM" id="SSF118290">
    <property type="entry name" value="WRKY DNA-binding domain"/>
    <property type="match status" value="1"/>
</dbReference>
<evidence type="ECO:0000313" key="8">
    <source>
        <dbReference type="EnsemblPlants" id="ONIVA08G22160.1"/>
    </source>
</evidence>
<dbReference type="PANTHER" id="PTHR31221">
    <property type="entry name" value="WRKY TRANSCRIPTION FACTOR PROTEIN 1-RELATED"/>
    <property type="match status" value="1"/>
</dbReference>
<protein>
    <recommendedName>
        <fullName evidence="7">WRKY domain-containing protein</fullName>
    </recommendedName>
</protein>
<keyword evidence="3" id="KW-0238">DNA-binding</keyword>
<dbReference type="InterPro" id="IPR044810">
    <property type="entry name" value="WRKY_plant"/>
</dbReference>
<dbReference type="InterPro" id="IPR036576">
    <property type="entry name" value="WRKY_dom_sf"/>
</dbReference>
<sequence>MDGLEAAAGDQQHGRLLIPQLPAAYLASSSMAALSPAGDDWAASLILPDGGSAAAGVGEDDLGGGVMAAAAEESSCGGSSTVTSSGVTEAAAAAAATTTRRGRGNGKKAGGGGRTPRFAFHTRSENDILDDGYRWRKYGQKAVKNSDFPRSYYRCTHHTCNVKKQVQRLAKDRGIVVTTYEGVHNHPCEKLMEALSPILRQLQLLSQL</sequence>
<dbReference type="Pfam" id="PF03106">
    <property type="entry name" value="WRKY"/>
    <property type="match status" value="1"/>
</dbReference>
<comment type="subcellular location">
    <subcellularLocation>
        <location evidence="1">Nucleus</location>
    </subcellularLocation>
</comment>
<keyword evidence="2" id="KW-0805">Transcription regulation</keyword>
<evidence type="ECO:0000256" key="5">
    <source>
        <dbReference type="ARBA" id="ARBA00023242"/>
    </source>
</evidence>
<keyword evidence="9" id="KW-1185">Reference proteome</keyword>
<organism evidence="8">
    <name type="scientific">Oryza nivara</name>
    <name type="common">Indian wild rice</name>
    <name type="synonym">Oryza sativa f. spontanea</name>
    <dbReference type="NCBI Taxonomy" id="4536"/>
    <lineage>
        <taxon>Eukaryota</taxon>
        <taxon>Viridiplantae</taxon>
        <taxon>Streptophyta</taxon>
        <taxon>Embryophyta</taxon>
        <taxon>Tracheophyta</taxon>
        <taxon>Spermatophyta</taxon>
        <taxon>Magnoliopsida</taxon>
        <taxon>Liliopsida</taxon>
        <taxon>Poales</taxon>
        <taxon>Poaceae</taxon>
        <taxon>BOP clade</taxon>
        <taxon>Oryzoideae</taxon>
        <taxon>Oryzeae</taxon>
        <taxon>Oryzinae</taxon>
        <taxon>Oryza</taxon>
    </lineage>
</organism>
<keyword evidence="5" id="KW-0539">Nucleus</keyword>
<dbReference type="FunFam" id="2.20.25.80:FF:000003">
    <property type="entry name" value="WRKY transcription factor 57"/>
    <property type="match status" value="1"/>
</dbReference>
<dbReference type="PANTHER" id="PTHR31221:SF334">
    <property type="entry name" value="WRKY TRANSCRIPTION FACTOR 57-RELATED"/>
    <property type="match status" value="1"/>
</dbReference>
<dbReference type="GO" id="GO:0003700">
    <property type="term" value="F:DNA-binding transcription factor activity"/>
    <property type="evidence" value="ECO:0007669"/>
    <property type="project" value="InterPro"/>
</dbReference>
<dbReference type="Gene3D" id="2.20.25.80">
    <property type="entry name" value="WRKY domain"/>
    <property type="match status" value="1"/>
</dbReference>
<keyword evidence="4" id="KW-0804">Transcription</keyword>
<evidence type="ECO:0000256" key="3">
    <source>
        <dbReference type="ARBA" id="ARBA00023125"/>
    </source>
</evidence>
<dbReference type="AlphaFoldDB" id="A0A0E0IE44"/>
<dbReference type="GO" id="GO:0043565">
    <property type="term" value="F:sequence-specific DNA binding"/>
    <property type="evidence" value="ECO:0007669"/>
    <property type="project" value="InterPro"/>
</dbReference>
<dbReference type="EnsemblPlants" id="ONIVA08G22160.1">
    <property type="protein sequence ID" value="ONIVA08G22160.1"/>
    <property type="gene ID" value="ONIVA08G22160"/>
</dbReference>
<evidence type="ECO:0000256" key="1">
    <source>
        <dbReference type="ARBA" id="ARBA00004123"/>
    </source>
</evidence>
<evidence type="ECO:0000256" key="6">
    <source>
        <dbReference type="SAM" id="MobiDB-lite"/>
    </source>
</evidence>
<dbReference type="SMART" id="SM00774">
    <property type="entry name" value="WRKY"/>
    <property type="match status" value="1"/>
</dbReference>
<evidence type="ECO:0000313" key="9">
    <source>
        <dbReference type="Proteomes" id="UP000006591"/>
    </source>
</evidence>
<dbReference type="Gramene" id="ONIVA08G22160.1">
    <property type="protein sequence ID" value="ONIVA08G22160.1"/>
    <property type="gene ID" value="ONIVA08G22160"/>
</dbReference>